<dbReference type="SMART" id="SM00387">
    <property type="entry name" value="HATPase_c"/>
    <property type="match status" value="1"/>
</dbReference>
<gene>
    <name evidence="7" type="ORF">GCM10022204_02730</name>
</gene>
<evidence type="ECO:0000313" key="7">
    <source>
        <dbReference type="EMBL" id="GAA3691107.1"/>
    </source>
</evidence>
<dbReference type="InterPro" id="IPR036890">
    <property type="entry name" value="HATPase_C_sf"/>
</dbReference>
<dbReference type="CDD" id="cd00075">
    <property type="entry name" value="HATPase"/>
    <property type="match status" value="1"/>
</dbReference>
<evidence type="ECO:0000313" key="8">
    <source>
        <dbReference type="Proteomes" id="UP001500051"/>
    </source>
</evidence>
<comment type="catalytic activity">
    <reaction evidence="1">
        <text>ATP + protein L-histidine = ADP + protein N-phospho-L-histidine.</text>
        <dbReference type="EC" id="2.7.13.3"/>
    </reaction>
</comment>
<dbReference type="Proteomes" id="UP001500051">
    <property type="component" value="Unassembled WGS sequence"/>
</dbReference>
<evidence type="ECO:0000256" key="4">
    <source>
        <dbReference type="ARBA" id="ARBA00022777"/>
    </source>
</evidence>
<comment type="caution">
    <text evidence="7">The sequence shown here is derived from an EMBL/GenBank/DDBJ whole genome shotgun (WGS) entry which is preliminary data.</text>
</comment>
<dbReference type="PANTHER" id="PTHR43711">
    <property type="entry name" value="TWO-COMPONENT HISTIDINE KINASE"/>
    <property type="match status" value="1"/>
</dbReference>
<keyword evidence="8" id="KW-1185">Reference proteome</keyword>
<dbReference type="EC" id="2.7.13.3" evidence="2"/>
<dbReference type="PANTHER" id="PTHR43711:SF28">
    <property type="entry name" value="SENSOR HISTIDINE KINASE YXDK"/>
    <property type="match status" value="1"/>
</dbReference>
<proteinExistence type="predicted"/>
<keyword evidence="3" id="KW-0808">Transferase</keyword>
<evidence type="ECO:0000256" key="5">
    <source>
        <dbReference type="ARBA" id="ARBA00023012"/>
    </source>
</evidence>
<evidence type="ECO:0000256" key="1">
    <source>
        <dbReference type="ARBA" id="ARBA00000085"/>
    </source>
</evidence>
<evidence type="ECO:0000256" key="2">
    <source>
        <dbReference type="ARBA" id="ARBA00012438"/>
    </source>
</evidence>
<name>A0ABP7CL64_9ACTN</name>
<dbReference type="PROSITE" id="PS50109">
    <property type="entry name" value="HIS_KIN"/>
    <property type="match status" value="1"/>
</dbReference>
<evidence type="ECO:0000259" key="6">
    <source>
        <dbReference type="PROSITE" id="PS50109"/>
    </source>
</evidence>
<keyword evidence="5" id="KW-0902">Two-component regulatory system</keyword>
<dbReference type="InterPro" id="IPR003594">
    <property type="entry name" value="HATPase_dom"/>
</dbReference>
<dbReference type="PRINTS" id="PR00344">
    <property type="entry name" value="BCTRLSENSOR"/>
</dbReference>
<keyword evidence="4" id="KW-0418">Kinase</keyword>
<dbReference type="Pfam" id="PF02518">
    <property type="entry name" value="HATPase_c"/>
    <property type="match status" value="1"/>
</dbReference>
<dbReference type="EMBL" id="BAAAYX010000002">
    <property type="protein sequence ID" value="GAA3691107.1"/>
    <property type="molecule type" value="Genomic_DNA"/>
</dbReference>
<feature type="domain" description="Histidine kinase" evidence="6">
    <location>
        <begin position="21"/>
        <end position="185"/>
    </location>
</feature>
<reference evidence="8" key="1">
    <citation type="journal article" date="2019" name="Int. J. Syst. Evol. Microbiol.">
        <title>The Global Catalogue of Microorganisms (GCM) 10K type strain sequencing project: providing services to taxonomists for standard genome sequencing and annotation.</title>
        <authorList>
            <consortium name="The Broad Institute Genomics Platform"/>
            <consortium name="The Broad Institute Genome Sequencing Center for Infectious Disease"/>
            <person name="Wu L."/>
            <person name="Ma J."/>
        </authorList>
    </citation>
    <scope>NUCLEOTIDE SEQUENCE [LARGE SCALE GENOMIC DNA]</scope>
    <source>
        <strain evidence="8">JCM 16548</strain>
    </source>
</reference>
<dbReference type="SUPFAM" id="SSF55874">
    <property type="entry name" value="ATPase domain of HSP90 chaperone/DNA topoisomerase II/histidine kinase"/>
    <property type="match status" value="1"/>
</dbReference>
<sequence length="203" mass="21348">MVLALVVLAAPGMRWLFVDVQLLDDLLASARRRSTAFADADVDLAGLAEAVVGEHAAVAAGRSLWIELRAAVGPVVFADRAALERALANLLGNAIRLAPTHSTITVAIGSRLGWAWVAVTDQGPGIAEEDRSRVFDRFHRGAESPGSGLGLAIARQIVESHDGRLVLAAVRGRGSTFVIWLPERAVAGAPERRTEPPAGDPSA</sequence>
<organism evidence="7 8">
    <name type="scientific">Microlunatus aurantiacus</name>
    <dbReference type="NCBI Taxonomy" id="446786"/>
    <lineage>
        <taxon>Bacteria</taxon>
        <taxon>Bacillati</taxon>
        <taxon>Actinomycetota</taxon>
        <taxon>Actinomycetes</taxon>
        <taxon>Propionibacteriales</taxon>
        <taxon>Propionibacteriaceae</taxon>
        <taxon>Microlunatus</taxon>
    </lineage>
</organism>
<protein>
    <recommendedName>
        <fullName evidence="2">histidine kinase</fullName>
        <ecNumber evidence="2">2.7.13.3</ecNumber>
    </recommendedName>
</protein>
<dbReference type="RefSeq" id="WP_344810469.1">
    <property type="nucleotide sequence ID" value="NZ_BAAAYX010000002.1"/>
</dbReference>
<dbReference type="Gene3D" id="3.30.565.10">
    <property type="entry name" value="Histidine kinase-like ATPase, C-terminal domain"/>
    <property type="match status" value="1"/>
</dbReference>
<dbReference type="InterPro" id="IPR004358">
    <property type="entry name" value="Sig_transdc_His_kin-like_C"/>
</dbReference>
<dbReference type="InterPro" id="IPR050736">
    <property type="entry name" value="Sensor_HK_Regulatory"/>
</dbReference>
<dbReference type="InterPro" id="IPR005467">
    <property type="entry name" value="His_kinase_dom"/>
</dbReference>
<evidence type="ECO:0000256" key="3">
    <source>
        <dbReference type="ARBA" id="ARBA00022679"/>
    </source>
</evidence>
<accession>A0ABP7CL64</accession>